<reference evidence="3 4" key="1">
    <citation type="submission" date="2018-12" db="EMBL/GenBank/DDBJ databases">
        <title>Genome Sequence of Candidatus Viridilinea halotolerans isolated from saline sulfide-rich spring.</title>
        <authorList>
            <person name="Grouzdev D.S."/>
            <person name="Burganskaya E.I."/>
            <person name="Krutkina M.S."/>
            <person name="Sukhacheva M.V."/>
            <person name="Gorlenko V.M."/>
        </authorList>
    </citation>
    <scope>NUCLEOTIDE SEQUENCE [LARGE SCALE GENOMIC DNA]</scope>
    <source>
        <strain evidence="3">Chok-6</strain>
    </source>
</reference>
<dbReference type="Proteomes" id="UP000280307">
    <property type="component" value="Unassembled WGS sequence"/>
</dbReference>
<proteinExistence type="predicted"/>
<protein>
    <submittedName>
        <fullName evidence="3">Glycosyltransferase family 9 protein</fullName>
    </submittedName>
</protein>
<keyword evidence="1" id="KW-0328">Glycosyltransferase</keyword>
<evidence type="ECO:0000256" key="2">
    <source>
        <dbReference type="ARBA" id="ARBA00022679"/>
    </source>
</evidence>
<evidence type="ECO:0000256" key="1">
    <source>
        <dbReference type="ARBA" id="ARBA00022676"/>
    </source>
</evidence>
<comment type="caution">
    <text evidence="3">The sequence shown here is derived from an EMBL/GenBank/DDBJ whole genome shotgun (WGS) entry which is preliminary data.</text>
</comment>
<dbReference type="AlphaFoldDB" id="A0A426UBZ9"/>
<dbReference type="Pfam" id="PF01075">
    <property type="entry name" value="Glyco_transf_9"/>
    <property type="match status" value="1"/>
</dbReference>
<name>A0A426UBZ9_9CHLR</name>
<gene>
    <name evidence="3" type="ORF">EI684_00365</name>
</gene>
<accession>A0A426UBZ9</accession>
<dbReference type="InterPro" id="IPR002201">
    <property type="entry name" value="Glyco_trans_9"/>
</dbReference>
<dbReference type="GO" id="GO:0008713">
    <property type="term" value="F:ADP-heptose-lipopolysaccharide heptosyltransferase activity"/>
    <property type="evidence" value="ECO:0007669"/>
    <property type="project" value="TreeGrafter"/>
</dbReference>
<dbReference type="PANTHER" id="PTHR30160:SF1">
    <property type="entry name" value="LIPOPOLYSACCHARIDE 1,2-N-ACETYLGLUCOSAMINETRANSFERASE-RELATED"/>
    <property type="match status" value="1"/>
</dbReference>
<dbReference type="Gene3D" id="3.40.50.2000">
    <property type="entry name" value="Glycogen Phosphorylase B"/>
    <property type="match status" value="2"/>
</dbReference>
<dbReference type="PANTHER" id="PTHR30160">
    <property type="entry name" value="TETRAACYLDISACCHARIDE 4'-KINASE-RELATED"/>
    <property type="match status" value="1"/>
</dbReference>
<evidence type="ECO:0000313" key="4">
    <source>
        <dbReference type="Proteomes" id="UP000280307"/>
    </source>
</evidence>
<dbReference type="GO" id="GO:0005829">
    <property type="term" value="C:cytosol"/>
    <property type="evidence" value="ECO:0007669"/>
    <property type="project" value="TreeGrafter"/>
</dbReference>
<dbReference type="InterPro" id="IPR051199">
    <property type="entry name" value="LPS_LOS_Heptosyltrfase"/>
</dbReference>
<organism evidence="3 4">
    <name type="scientific">Candidatus Viridilinea halotolerans</name>
    <dbReference type="NCBI Taxonomy" id="2491704"/>
    <lineage>
        <taxon>Bacteria</taxon>
        <taxon>Bacillati</taxon>
        <taxon>Chloroflexota</taxon>
        <taxon>Chloroflexia</taxon>
        <taxon>Chloroflexales</taxon>
        <taxon>Chloroflexineae</taxon>
        <taxon>Oscillochloridaceae</taxon>
        <taxon>Candidatus Viridilinea</taxon>
    </lineage>
</organism>
<keyword evidence="2 3" id="KW-0808">Transferase</keyword>
<sequence>MLLLKPDHLGDLLLATPALAALREATPQAHITGLVGPWAAQIWQANPHLDALTTLPFPGFTRSTKARRSLRPYAMLFHYGLLLRRRRYDAALLLRDDHWWGALLVRAAGIPQRIGHAHPRCAPHLTTAIHYAPREHVTRQALAVVGAFTGKPLAANPVGTPPLHFQPNAHDVAWASQWCAEERPSGTRLVIIHPGTGGACKHWLPQHWASVADQLAAQPTTRLLLTGGPGEEPLVASIAHLMQQPALRLAGQTSVGQLGALLGQASLVLGVDSGPLHLAVSQGVPTCHLYGPSDHLRFGPWGDAQRHRVIRANLACSPCGVFAACPRATSGPECMTAITPAQVLAALARDE</sequence>
<dbReference type="CDD" id="cd03789">
    <property type="entry name" value="GT9_LPS_heptosyltransferase"/>
    <property type="match status" value="1"/>
</dbReference>
<evidence type="ECO:0000313" key="3">
    <source>
        <dbReference type="EMBL" id="RRR78376.1"/>
    </source>
</evidence>
<dbReference type="GO" id="GO:0009244">
    <property type="term" value="P:lipopolysaccharide core region biosynthetic process"/>
    <property type="evidence" value="ECO:0007669"/>
    <property type="project" value="TreeGrafter"/>
</dbReference>
<dbReference type="EMBL" id="RSAS01000018">
    <property type="protein sequence ID" value="RRR78376.1"/>
    <property type="molecule type" value="Genomic_DNA"/>
</dbReference>
<dbReference type="SUPFAM" id="SSF53756">
    <property type="entry name" value="UDP-Glycosyltransferase/glycogen phosphorylase"/>
    <property type="match status" value="1"/>
</dbReference>